<dbReference type="HAMAP" id="MF_01384">
    <property type="entry name" value="UreD"/>
    <property type="match status" value="1"/>
</dbReference>
<dbReference type="GO" id="GO:0005737">
    <property type="term" value="C:cytoplasm"/>
    <property type="evidence" value="ECO:0007669"/>
    <property type="project" value="UniProtKB-SubCell"/>
</dbReference>
<dbReference type="Proteomes" id="UP000484255">
    <property type="component" value="Unassembled WGS sequence"/>
</dbReference>
<comment type="similarity">
    <text evidence="1 3">Belongs to the UreD family.</text>
</comment>
<dbReference type="InterPro" id="IPR002669">
    <property type="entry name" value="UreD"/>
</dbReference>
<keyword evidence="5" id="KW-1185">Reference proteome</keyword>
<comment type="subcellular location">
    <subcellularLocation>
        <location evidence="3">Cytoplasm</location>
    </subcellularLocation>
</comment>
<dbReference type="PANTHER" id="PTHR33643:SF1">
    <property type="entry name" value="UREASE ACCESSORY PROTEIN D"/>
    <property type="match status" value="1"/>
</dbReference>
<reference evidence="4 5" key="1">
    <citation type="submission" date="2020-02" db="EMBL/GenBank/DDBJ databases">
        <title>Ideonella bacterium strain TBM-1.</title>
        <authorList>
            <person name="Chen W.-M."/>
        </authorList>
    </citation>
    <scope>NUCLEOTIDE SEQUENCE [LARGE SCALE GENOMIC DNA]</scope>
    <source>
        <strain evidence="4 5">TBM-1</strain>
    </source>
</reference>
<keyword evidence="2 3" id="KW-0143">Chaperone</keyword>
<comment type="function">
    <text evidence="3">Required for maturation of urease via the functional incorporation of the urease nickel metallocenter.</text>
</comment>
<dbReference type="GO" id="GO:0016151">
    <property type="term" value="F:nickel cation binding"/>
    <property type="evidence" value="ECO:0007669"/>
    <property type="project" value="UniProtKB-UniRule"/>
</dbReference>
<accession>A0A7C9PEI0</accession>
<sequence>MGWHGHLHLNYRRDGDRTTALDRHDGPLRVLQRLYPEGEGICHHVLVHPPGGIVGGDELDVHIQQAEGTHALITTPSATRFYRSAGDFAVQRVQARLADGARLEWLPLETIAYRGCLARNEQRFELAPQAQMIGWDLLALGLPAAGEAFERGEVQQRIELPGLWLEQGRLAAEDTLLLDSPLGLAGHRVLGTLWLASGSAWPRAQRQDWLDALRERIHTSPLAATCGATSPDERLLVVRALAPRVEPLLQLWRELRGLLRERAWGLPPVAPRIWAL</sequence>
<comment type="caution">
    <text evidence="4">The sequence shown here is derived from an EMBL/GenBank/DDBJ whole genome shotgun (WGS) entry which is preliminary data.</text>
</comment>
<dbReference type="Pfam" id="PF01774">
    <property type="entry name" value="UreD"/>
    <property type="match status" value="1"/>
</dbReference>
<keyword evidence="3" id="KW-0996">Nickel insertion</keyword>
<comment type="subunit">
    <text evidence="3">UreD, UreF and UreG form a complex that acts as a GTP-hydrolysis-dependent molecular chaperone, activating the urease apoprotein by helping to assemble the nickel containing metallocenter of UreC. The UreE protein probably delivers the nickel.</text>
</comment>
<dbReference type="AlphaFoldDB" id="A0A7C9PEI0"/>
<evidence type="ECO:0000313" key="5">
    <source>
        <dbReference type="Proteomes" id="UP000484255"/>
    </source>
</evidence>
<dbReference type="EMBL" id="JAAGOH010000001">
    <property type="protein sequence ID" value="NDY89628.1"/>
    <property type="molecule type" value="Genomic_DNA"/>
</dbReference>
<protein>
    <recommendedName>
        <fullName evidence="3">Urease accessory protein UreD</fullName>
    </recommendedName>
</protein>
<keyword evidence="3" id="KW-0963">Cytoplasm</keyword>
<proteinExistence type="inferred from homology"/>
<organism evidence="4 5">
    <name type="scientific">Ideonella livida</name>
    <dbReference type="NCBI Taxonomy" id="2707176"/>
    <lineage>
        <taxon>Bacteria</taxon>
        <taxon>Pseudomonadati</taxon>
        <taxon>Pseudomonadota</taxon>
        <taxon>Betaproteobacteria</taxon>
        <taxon>Burkholderiales</taxon>
        <taxon>Sphaerotilaceae</taxon>
        <taxon>Ideonella</taxon>
    </lineage>
</organism>
<evidence type="ECO:0000256" key="3">
    <source>
        <dbReference type="HAMAP-Rule" id="MF_01384"/>
    </source>
</evidence>
<gene>
    <name evidence="3" type="primary">ureD</name>
    <name evidence="4" type="ORF">G3A44_00300</name>
</gene>
<name>A0A7C9PEI0_9BURK</name>
<evidence type="ECO:0000313" key="4">
    <source>
        <dbReference type="EMBL" id="NDY89628.1"/>
    </source>
</evidence>
<dbReference type="RefSeq" id="WP_163455802.1">
    <property type="nucleotide sequence ID" value="NZ_JAAGOH010000001.1"/>
</dbReference>
<evidence type="ECO:0000256" key="1">
    <source>
        <dbReference type="ARBA" id="ARBA00007177"/>
    </source>
</evidence>
<evidence type="ECO:0000256" key="2">
    <source>
        <dbReference type="ARBA" id="ARBA00023186"/>
    </source>
</evidence>
<dbReference type="PANTHER" id="PTHR33643">
    <property type="entry name" value="UREASE ACCESSORY PROTEIN D"/>
    <property type="match status" value="1"/>
</dbReference>